<evidence type="ECO:0008006" key="3">
    <source>
        <dbReference type="Google" id="ProtNLM"/>
    </source>
</evidence>
<accession>A0A1I3QP68</accession>
<dbReference type="STRING" id="420953.SAMN05192543_106474"/>
<organism evidence="1 2">
    <name type="scientific">Paraburkholderia megapolitana</name>
    <dbReference type="NCBI Taxonomy" id="420953"/>
    <lineage>
        <taxon>Bacteria</taxon>
        <taxon>Pseudomonadati</taxon>
        <taxon>Pseudomonadota</taxon>
        <taxon>Betaproteobacteria</taxon>
        <taxon>Burkholderiales</taxon>
        <taxon>Burkholderiaceae</taxon>
        <taxon>Paraburkholderia</taxon>
    </lineage>
</organism>
<proteinExistence type="predicted"/>
<dbReference type="Proteomes" id="UP000199548">
    <property type="component" value="Unassembled WGS sequence"/>
</dbReference>
<keyword evidence="2" id="KW-1185">Reference proteome</keyword>
<sequence length="92" mass="10062">MNVRVWNIPESCSEQDVRAFLQHELGHYAKSVTVYEAGTANAYAIAELNADLPYIGDVIAQQLHGKLLDGVVLQASAAPFGDEPDPRHKQDS</sequence>
<evidence type="ECO:0000313" key="1">
    <source>
        <dbReference type="EMBL" id="SFJ35590.1"/>
    </source>
</evidence>
<evidence type="ECO:0000313" key="2">
    <source>
        <dbReference type="Proteomes" id="UP000199548"/>
    </source>
</evidence>
<reference evidence="1 2" key="1">
    <citation type="submission" date="2016-10" db="EMBL/GenBank/DDBJ databases">
        <authorList>
            <person name="de Groot N.N."/>
        </authorList>
    </citation>
    <scope>NUCLEOTIDE SEQUENCE [LARGE SCALE GENOMIC DNA]</scope>
    <source>
        <strain evidence="1 2">LMG 23650</strain>
    </source>
</reference>
<name>A0A1I3QP68_9BURK</name>
<dbReference type="EMBL" id="FOQU01000006">
    <property type="protein sequence ID" value="SFJ35590.1"/>
    <property type="molecule type" value="Genomic_DNA"/>
</dbReference>
<dbReference type="OrthoDB" id="9107458at2"/>
<dbReference type="AlphaFoldDB" id="A0A1I3QP68"/>
<protein>
    <recommendedName>
        <fullName evidence="3">RNA recognition motif. (A.k.a. RRM, RBD, or RNP domain)</fullName>
    </recommendedName>
</protein>
<dbReference type="RefSeq" id="WP_091015809.1">
    <property type="nucleotide sequence ID" value="NZ_CP041743.1"/>
</dbReference>
<gene>
    <name evidence="1" type="ORF">SAMN05192543_106474</name>
</gene>